<protein>
    <submittedName>
        <fullName evidence="2">Uncharacterized protein</fullName>
    </submittedName>
</protein>
<dbReference type="EMBL" id="CANI01000035">
    <property type="protein sequence ID" value="CCM78187.1"/>
    <property type="molecule type" value="Genomic_DNA"/>
</dbReference>
<reference evidence="2 3" key="1">
    <citation type="journal article" date="2013" name="Genome Announc.">
        <title>Draft Genome Sequence of Rhizobium mesoamericanum STM3625, a Nitrogen-Fixing Symbiont of Mimosa pudica Isolated in French Guiana (South America).</title>
        <authorList>
            <person name="Moulin L."/>
            <person name="Mornico D."/>
            <person name="Melkonian R."/>
            <person name="Klonowska A."/>
        </authorList>
    </citation>
    <scope>NUCLEOTIDE SEQUENCE [LARGE SCALE GENOMIC DNA]</scope>
    <source>
        <strain evidence="2 3">STM3625</strain>
    </source>
</reference>
<evidence type="ECO:0000313" key="2">
    <source>
        <dbReference type="EMBL" id="CCM78187.1"/>
    </source>
</evidence>
<gene>
    <name evidence="2" type="ORF">BN77_p10148</name>
</gene>
<dbReference type="HOGENOM" id="CLU_2635619_0_0_5"/>
<evidence type="ECO:0000313" key="3">
    <source>
        <dbReference type="Proteomes" id="UP000009319"/>
    </source>
</evidence>
<name>K0Q273_9HYPH</name>
<evidence type="ECO:0000256" key="1">
    <source>
        <dbReference type="SAM" id="MobiDB-lite"/>
    </source>
</evidence>
<dbReference type="Proteomes" id="UP000009319">
    <property type="component" value="Unassembled WGS sequence"/>
</dbReference>
<feature type="region of interest" description="Disordered" evidence="1">
    <location>
        <begin position="52"/>
        <end position="77"/>
    </location>
</feature>
<organism evidence="2 3">
    <name type="scientific">Rhizobium mesoamericanum STM3625</name>
    <dbReference type="NCBI Taxonomy" id="1211777"/>
    <lineage>
        <taxon>Bacteria</taxon>
        <taxon>Pseudomonadati</taxon>
        <taxon>Pseudomonadota</taxon>
        <taxon>Alphaproteobacteria</taxon>
        <taxon>Hyphomicrobiales</taxon>
        <taxon>Rhizobiaceae</taxon>
        <taxon>Rhizobium/Agrobacterium group</taxon>
        <taxon>Rhizobium</taxon>
    </lineage>
</organism>
<comment type="caution">
    <text evidence="2">The sequence shown here is derived from an EMBL/GenBank/DDBJ whole genome shotgun (WGS) entry which is preliminary data.</text>
</comment>
<proteinExistence type="predicted"/>
<keyword evidence="3" id="KW-1185">Reference proteome</keyword>
<accession>K0Q273</accession>
<sequence length="77" mass="8514">MTTGRETTVLDEDDDAFALPKLLCVGHLMLDTRLRVMFLQVWLLLALAPARSSRRNFTESPGASILSPHSIDNETSA</sequence>
<dbReference type="AlphaFoldDB" id="K0Q273"/>